<keyword evidence="9 18" id="KW-0999">Mitochondrion inner membrane</keyword>
<comment type="similarity">
    <text evidence="3 18">Belongs to the complex I subunit 2 family.</text>
</comment>
<name>A0A5C0PWA8_9COLE</name>
<feature type="transmembrane region" description="Helical" evidence="18">
    <location>
        <begin position="198"/>
        <end position="216"/>
    </location>
</feature>
<protein>
    <recommendedName>
        <fullName evidence="5 18">NADH-ubiquinone oxidoreductase chain 2</fullName>
        <ecNumber evidence="4 18">7.1.1.2</ecNumber>
    </recommendedName>
</protein>
<sequence>MLKFYKLLFFSTLIMSTLISISSYSWMGMWIGLEINTLSIIPILINKKNKTSSESSIKYFFTQTIASTSIMLSIIMMMSQFNFSETIMKKLPSMIMNSGFIMKMGMAPFHFWFPEVIEGLSWFNSTIMLTWQKITPMVMLMYNIEMSLFFMITIIISMIISGLMVMNQISLRKILAYSSINHMGWMLSSMMISQTIWLIYFFIYSITTIMITMTLNKMNTFYISQMSLMWNINPIVKLWFSLNLLSLSGIPPFMGFVPKWLTIQYLINNNMFFMSLIMITMTLMMIYMYLTLIVPSMIMNSGISNWKIMNNSFKMSKTNSMMTLLMVLGTIMITVTLNNY</sequence>
<keyword evidence="12 18" id="KW-1133">Transmembrane helix</keyword>
<keyword evidence="16 18" id="KW-0472">Membrane</keyword>
<dbReference type="InterPro" id="IPR003917">
    <property type="entry name" value="NADH_UbQ_OxRdtase_chain2"/>
</dbReference>
<evidence type="ECO:0000256" key="4">
    <source>
        <dbReference type="ARBA" id="ARBA00012944"/>
    </source>
</evidence>
<dbReference type="PANTHER" id="PTHR46552:SF1">
    <property type="entry name" value="NADH-UBIQUINONE OXIDOREDUCTASE CHAIN 2"/>
    <property type="match status" value="1"/>
</dbReference>
<feature type="transmembrane region" description="Helical" evidence="18">
    <location>
        <begin position="271"/>
        <end position="298"/>
    </location>
</feature>
<dbReference type="InterPro" id="IPR001750">
    <property type="entry name" value="ND/Mrp_TM"/>
</dbReference>
<comment type="function">
    <text evidence="1">Core subunit of the mitochondrial membrane respiratory chain NADH dehydrogenase (Complex I) that is believed to belong to the minimal assembly required for catalysis. Complex I functions in the transfer of electrons from NADH to the respiratory chain. The immediate electron acceptor for the enzyme is believed to be ubiquinone.</text>
</comment>
<evidence type="ECO:0000256" key="1">
    <source>
        <dbReference type="ARBA" id="ARBA00003257"/>
    </source>
</evidence>
<dbReference type="GO" id="GO:0006120">
    <property type="term" value="P:mitochondrial electron transport, NADH to ubiquinone"/>
    <property type="evidence" value="ECO:0007669"/>
    <property type="project" value="InterPro"/>
</dbReference>
<dbReference type="Pfam" id="PF00361">
    <property type="entry name" value="Proton_antipo_M"/>
    <property type="match status" value="1"/>
</dbReference>
<keyword evidence="8 18" id="KW-0812">Transmembrane</keyword>
<evidence type="ECO:0000256" key="2">
    <source>
        <dbReference type="ARBA" id="ARBA00004448"/>
    </source>
</evidence>
<keyword evidence="15 18" id="KW-0496">Mitochondrion</keyword>
<dbReference type="GO" id="GO:0005743">
    <property type="term" value="C:mitochondrial inner membrane"/>
    <property type="evidence" value="ECO:0007669"/>
    <property type="project" value="UniProtKB-SubCell"/>
</dbReference>
<keyword evidence="14 18" id="KW-0830">Ubiquinone</keyword>
<evidence type="ECO:0000259" key="19">
    <source>
        <dbReference type="Pfam" id="PF00361"/>
    </source>
</evidence>
<evidence type="ECO:0000256" key="12">
    <source>
        <dbReference type="ARBA" id="ARBA00022989"/>
    </source>
</evidence>
<dbReference type="PRINTS" id="PR01436">
    <property type="entry name" value="NADHDHGNASE2"/>
</dbReference>
<feature type="transmembrane region" description="Helical" evidence="18">
    <location>
        <begin position="7"/>
        <end position="27"/>
    </location>
</feature>
<feature type="transmembrane region" description="Helical" evidence="18">
    <location>
        <begin position="319"/>
        <end position="337"/>
    </location>
</feature>
<proteinExistence type="inferred from homology"/>
<evidence type="ECO:0000256" key="7">
    <source>
        <dbReference type="ARBA" id="ARBA00022660"/>
    </source>
</evidence>
<feature type="transmembrane region" description="Helical" evidence="18">
    <location>
        <begin position="228"/>
        <end position="251"/>
    </location>
</feature>
<evidence type="ECO:0000256" key="3">
    <source>
        <dbReference type="ARBA" id="ARBA00007012"/>
    </source>
</evidence>
<dbReference type="EMBL" id="MK292103">
    <property type="protein sequence ID" value="QEJ81464.1"/>
    <property type="molecule type" value="Genomic_DNA"/>
</dbReference>
<evidence type="ECO:0000256" key="18">
    <source>
        <dbReference type="RuleBase" id="RU003403"/>
    </source>
</evidence>
<feature type="domain" description="NADH:quinone oxidoreductase/Mrp antiporter transmembrane" evidence="19">
    <location>
        <begin position="23"/>
        <end position="283"/>
    </location>
</feature>
<accession>A0A5C0PWA8</accession>
<evidence type="ECO:0000256" key="6">
    <source>
        <dbReference type="ARBA" id="ARBA00022448"/>
    </source>
</evidence>
<evidence type="ECO:0000256" key="16">
    <source>
        <dbReference type="ARBA" id="ARBA00023136"/>
    </source>
</evidence>
<keyword evidence="6" id="KW-0813">Transport</keyword>
<dbReference type="InterPro" id="IPR050175">
    <property type="entry name" value="Complex_I_Subunit_2"/>
</dbReference>
<keyword evidence="13 18" id="KW-0520">NAD</keyword>
<evidence type="ECO:0000256" key="8">
    <source>
        <dbReference type="ARBA" id="ARBA00022692"/>
    </source>
</evidence>
<dbReference type="AlphaFoldDB" id="A0A5C0PWA8"/>
<feature type="transmembrane region" description="Helical" evidence="18">
    <location>
        <begin position="146"/>
        <end position="167"/>
    </location>
</feature>
<gene>
    <name evidence="20" type="primary">ND2</name>
    <name evidence="20" type="ORF">FM19_04</name>
</gene>
<feature type="transmembrane region" description="Helical" evidence="18">
    <location>
        <begin position="59"/>
        <end position="79"/>
    </location>
</feature>
<dbReference type="PANTHER" id="PTHR46552">
    <property type="entry name" value="NADH-UBIQUINONE OXIDOREDUCTASE CHAIN 2"/>
    <property type="match status" value="1"/>
</dbReference>
<evidence type="ECO:0000256" key="10">
    <source>
        <dbReference type="ARBA" id="ARBA00022967"/>
    </source>
</evidence>
<geneLocation type="mitochondrion" evidence="20"/>
<comment type="catalytic activity">
    <reaction evidence="17 18">
        <text>a ubiquinone + NADH + 5 H(+)(in) = a ubiquinol + NAD(+) + 4 H(+)(out)</text>
        <dbReference type="Rhea" id="RHEA:29091"/>
        <dbReference type="Rhea" id="RHEA-COMP:9565"/>
        <dbReference type="Rhea" id="RHEA-COMP:9566"/>
        <dbReference type="ChEBI" id="CHEBI:15378"/>
        <dbReference type="ChEBI" id="CHEBI:16389"/>
        <dbReference type="ChEBI" id="CHEBI:17976"/>
        <dbReference type="ChEBI" id="CHEBI:57540"/>
        <dbReference type="ChEBI" id="CHEBI:57945"/>
        <dbReference type="EC" id="7.1.1.2"/>
    </reaction>
</comment>
<keyword evidence="10 18" id="KW-1278">Translocase</keyword>
<reference evidence="20" key="1">
    <citation type="journal article" date="2019" name="Mol. Phylogenet. Evol.">
        <title>Phylogenetic analysis provides insights into the evolution of Asian fireflies and adult bioluminescence.</title>
        <authorList>
            <person name="Chen X."/>
            <person name="Dong Z."/>
            <person name="Liu G."/>
            <person name="He J."/>
            <person name="Zhao R."/>
            <person name="Wang W."/>
            <person name="Peng Y."/>
            <person name="Li X."/>
        </authorList>
    </citation>
    <scope>NUCLEOTIDE SEQUENCE</scope>
</reference>
<evidence type="ECO:0000256" key="9">
    <source>
        <dbReference type="ARBA" id="ARBA00022792"/>
    </source>
</evidence>
<evidence type="ECO:0000256" key="15">
    <source>
        <dbReference type="ARBA" id="ARBA00023128"/>
    </source>
</evidence>
<keyword evidence="7 18" id="KW-0679">Respiratory chain</keyword>
<organism evidence="20">
    <name type="scientific">Diaphanes citrinus</name>
    <dbReference type="NCBI Taxonomy" id="2591745"/>
    <lineage>
        <taxon>Eukaryota</taxon>
        <taxon>Metazoa</taxon>
        <taxon>Ecdysozoa</taxon>
        <taxon>Arthropoda</taxon>
        <taxon>Hexapoda</taxon>
        <taxon>Insecta</taxon>
        <taxon>Pterygota</taxon>
        <taxon>Neoptera</taxon>
        <taxon>Endopterygota</taxon>
        <taxon>Coleoptera</taxon>
        <taxon>Polyphaga</taxon>
        <taxon>Elateriformia</taxon>
        <taxon>Elateroidea</taxon>
        <taxon>Lampyridae</taxon>
        <taxon>Lampyrinae</taxon>
        <taxon>Diaphanes</taxon>
    </lineage>
</organism>
<evidence type="ECO:0000256" key="5">
    <source>
        <dbReference type="ARBA" id="ARBA00021008"/>
    </source>
</evidence>
<dbReference type="GO" id="GO:0008137">
    <property type="term" value="F:NADH dehydrogenase (ubiquinone) activity"/>
    <property type="evidence" value="ECO:0007669"/>
    <property type="project" value="UniProtKB-EC"/>
</dbReference>
<evidence type="ECO:0000256" key="14">
    <source>
        <dbReference type="ARBA" id="ARBA00023075"/>
    </source>
</evidence>
<comment type="subcellular location">
    <subcellularLocation>
        <location evidence="2 18">Mitochondrion inner membrane</location>
        <topology evidence="2 18">Multi-pass membrane protein</topology>
    </subcellularLocation>
</comment>
<evidence type="ECO:0000256" key="17">
    <source>
        <dbReference type="ARBA" id="ARBA00049551"/>
    </source>
</evidence>
<evidence type="ECO:0000256" key="11">
    <source>
        <dbReference type="ARBA" id="ARBA00022982"/>
    </source>
</evidence>
<dbReference type="EC" id="7.1.1.2" evidence="4 18"/>
<evidence type="ECO:0000256" key="13">
    <source>
        <dbReference type="ARBA" id="ARBA00023027"/>
    </source>
</evidence>
<keyword evidence="11 18" id="KW-0249">Electron transport</keyword>
<evidence type="ECO:0000313" key="20">
    <source>
        <dbReference type="EMBL" id="QEJ81464.1"/>
    </source>
</evidence>
<comment type="function">
    <text evidence="18">Core subunit of the mitochondrial membrane respiratory chain NADH dehydrogenase (Complex I) which catalyzes electron transfer from NADH through the respiratory chain, using ubiquinone as an electron acceptor. Essential for the catalytic activity and assembly of complex I.</text>
</comment>